<dbReference type="GeneID" id="78083896"/>
<sequence>MADNININGIQPSQLPTEDSPAGFEAIGYKSGRTSKVSLDTLATKNELQDAVSGTNLLGSKANVATIKSEVTTPKKGDTYKATDTGHYWKYNDVISETNPYDPNKWVDIGIVIPSDVMLAGGTTKTGAQLDTEFTQNGIKLQYGTNRLNPNYSDGFNKGLDTNGNIITSPGWYVTPLIRWDGETSLLCQRYRLSCQYDASGKFVAGSYNITSSGSTELNITVNKASGAVYMRMMLPMTNKDISMIVTGTVMPSPYVPFKQVVSTDLNGGTTEFIPNISID</sequence>
<dbReference type="STRING" id="742767.HMPREF9456_03301"/>
<keyword evidence="3" id="KW-1185">Reference proteome</keyword>
<dbReference type="RefSeq" id="WP_006844668.1">
    <property type="nucleotide sequence ID" value="NZ_GL892014.1"/>
</dbReference>
<reference evidence="2 3" key="1">
    <citation type="submission" date="2011-04" db="EMBL/GenBank/DDBJ databases">
        <title>The Genome Sequence of Dysgonomonas mossii DSM 22836.</title>
        <authorList>
            <consortium name="The Broad Institute Genome Sequencing Platform"/>
            <person name="Earl A."/>
            <person name="Ward D."/>
            <person name="Feldgarden M."/>
            <person name="Gevers D."/>
            <person name="Pudlo N."/>
            <person name="Martens E."/>
            <person name="Allen-Vercoe E."/>
            <person name="Young S.K."/>
            <person name="Zeng Q."/>
            <person name="Gargeya S."/>
            <person name="Fitzgerald M."/>
            <person name="Haas B."/>
            <person name="Abouelleil A."/>
            <person name="Alvarado L."/>
            <person name="Arachchi H.M."/>
            <person name="Berlin A."/>
            <person name="Brown A."/>
            <person name="Chapman S.B."/>
            <person name="Chen Z."/>
            <person name="Dunbar C."/>
            <person name="Freedman E."/>
            <person name="Gearin G."/>
            <person name="Gellesch M."/>
            <person name="Goldberg J."/>
            <person name="Griggs A."/>
            <person name="Gujja S."/>
            <person name="Heiman D."/>
            <person name="Howarth C."/>
            <person name="Larson L."/>
            <person name="Lui A."/>
            <person name="MacDonald P.J.P."/>
            <person name="Mehta T."/>
            <person name="Montmayeur A."/>
            <person name="Murphy C."/>
            <person name="Neiman D."/>
            <person name="Pearson M."/>
            <person name="Priest M."/>
            <person name="Roberts A."/>
            <person name="Saif S."/>
            <person name="Shea T."/>
            <person name="Shenoy N."/>
            <person name="Sisk P."/>
            <person name="Stolte C."/>
            <person name="Sykes S."/>
            <person name="Yandava C."/>
            <person name="Wortman J."/>
            <person name="Nusbaum C."/>
            <person name="Birren B."/>
        </authorList>
    </citation>
    <scope>NUCLEOTIDE SEQUENCE [LARGE SCALE GENOMIC DNA]</scope>
    <source>
        <strain evidence="2 3">DSM 22836</strain>
    </source>
</reference>
<gene>
    <name evidence="2" type="ORF">HMPREF9456_03301</name>
</gene>
<name>F8X4Z2_9BACT</name>
<feature type="compositionally biased region" description="Polar residues" evidence="1">
    <location>
        <begin position="1"/>
        <end position="17"/>
    </location>
</feature>
<feature type="region of interest" description="Disordered" evidence="1">
    <location>
        <begin position="1"/>
        <end position="23"/>
    </location>
</feature>
<organism evidence="2 3">
    <name type="scientific">Dysgonomonas mossii DSM 22836</name>
    <dbReference type="NCBI Taxonomy" id="742767"/>
    <lineage>
        <taxon>Bacteria</taxon>
        <taxon>Pseudomonadati</taxon>
        <taxon>Bacteroidota</taxon>
        <taxon>Bacteroidia</taxon>
        <taxon>Bacteroidales</taxon>
        <taxon>Dysgonomonadaceae</taxon>
        <taxon>Dysgonomonas</taxon>
    </lineage>
</organism>
<dbReference type="Proteomes" id="UP000006420">
    <property type="component" value="Unassembled WGS sequence"/>
</dbReference>
<dbReference type="EMBL" id="ADLW01000021">
    <property type="protein sequence ID" value="EGK04690.1"/>
    <property type="molecule type" value="Genomic_DNA"/>
</dbReference>
<evidence type="ECO:0000313" key="3">
    <source>
        <dbReference type="Proteomes" id="UP000006420"/>
    </source>
</evidence>
<dbReference type="HOGENOM" id="CLU_995708_0_0_10"/>
<feature type="non-terminal residue" evidence="2">
    <location>
        <position position="280"/>
    </location>
</feature>
<accession>F8X4Z2</accession>
<dbReference type="AlphaFoldDB" id="F8X4Z2"/>
<evidence type="ECO:0000313" key="2">
    <source>
        <dbReference type="EMBL" id="EGK04690.1"/>
    </source>
</evidence>
<evidence type="ECO:0000256" key="1">
    <source>
        <dbReference type="SAM" id="MobiDB-lite"/>
    </source>
</evidence>
<protein>
    <submittedName>
        <fullName evidence="2">Uncharacterized protein</fullName>
    </submittedName>
</protein>
<proteinExistence type="predicted"/>
<comment type="caution">
    <text evidence="2">The sequence shown here is derived from an EMBL/GenBank/DDBJ whole genome shotgun (WGS) entry which is preliminary data.</text>
</comment>